<dbReference type="HOGENOM" id="CLU_2710166_0_0_1"/>
<evidence type="ECO:0000313" key="2">
    <source>
        <dbReference type="Proteomes" id="UP000000600"/>
    </source>
</evidence>
<evidence type="ECO:0000313" key="1">
    <source>
        <dbReference type="EMBL" id="CAK71747.1"/>
    </source>
</evidence>
<name>A0CLT0_PARTE</name>
<dbReference type="RefSeq" id="XP_001439144.1">
    <property type="nucleotide sequence ID" value="XM_001439107.1"/>
</dbReference>
<dbReference type="InParanoid" id="A0CLT0"/>
<sequence length="73" mass="8653">MKEQLKNIGNDIKFLRGKSVEQLFEIRKWNVLKEAAYKNVKTIYVPLKTLEKGKEEQSILMNFRRIQTIVEGK</sequence>
<proteinExistence type="predicted"/>
<accession>A0CLT0</accession>
<dbReference type="KEGG" id="ptm:GSPATT00038672001"/>
<dbReference type="Proteomes" id="UP000000600">
    <property type="component" value="Unassembled WGS sequence"/>
</dbReference>
<dbReference type="EMBL" id="CT868103">
    <property type="protein sequence ID" value="CAK71747.1"/>
    <property type="molecule type" value="Genomic_DNA"/>
</dbReference>
<protein>
    <submittedName>
        <fullName evidence="1">Uncharacterized protein</fullName>
    </submittedName>
</protein>
<reference evidence="1 2" key="1">
    <citation type="journal article" date="2006" name="Nature">
        <title>Global trends of whole-genome duplications revealed by the ciliate Paramecium tetraurelia.</title>
        <authorList>
            <consortium name="Genoscope"/>
            <person name="Aury J.-M."/>
            <person name="Jaillon O."/>
            <person name="Duret L."/>
            <person name="Noel B."/>
            <person name="Jubin C."/>
            <person name="Porcel B.M."/>
            <person name="Segurens B."/>
            <person name="Daubin V."/>
            <person name="Anthouard V."/>
            <person name="Aiach N."/>
            <person name="Arnaiz O."/>
            <person name="Billaut A."/>
            <person name="Beisson J."/>
            <person name="Blanc I."/>
            <person name="Bouhouche K."/>
            <person name="Camara F."/>
            <person name="Duharcourt S."/>
            <person name="Guigo R."/>
            <person name="Gogendeau D."/>
            <person name="Katinka M."/>
            <person name="Keller A.-M."/>
            <person name="Kissmehl R."/>
            <person name="Klotz C."/>
            <person name="Koll F."/>
            <person name="Le Moue A."/>
            <person name="Lepere C."/>
            <person name="Malinsky S."/>
            <person name="Nowacki M."/>
            <person name="Nowak J.K."/>
            <person name="Plattner H."/>
            <person name="Poulain J."/>
            <person name="Ruiz F."/>
            <person name="Serrano V."/>
            <person name="Zagulski M."/>
            <person name="Dessen P."/>
            <person name="Betermier M."/>
            <person name="Weissenbach J."/>
            <person name="Scarpelli C."/>
            <person name="Schachter V."/>
            <person name="Sperling L."/>
            <person name="Meyer E."/>
            <person name="Cohen J."/>
            <person name="Wincker P."/>
        </authorList>
    </citation>
    <scope>NUCLEOTIDE SEQUENCE [LARGE SCALE GENOMIC DNA]</scope>
    <source>
        <strain evidence="1 2">Stock d4-2</strain>
    </source>
</reference>
<dbReference type="OrthoDB" id="10422645at2759"/>
<organism evidence="1 2">
    <name type="scientific">Paramecium tetraurelia</name>
    <dbReference type="NCBI Taxonomy" id="5888"/>
    <lineage>
        <taxon>Eukaryota</taxon>
        <taxon>Sar</taxon>
        <taxon>Alveolata</taxon>
        <taxon>Ciliophora</taxon>
        <taxon>Intramacronucleata</taxon>
        <taxon>Oligohymenophorea</taxon>
        <taxon>Peniculida</taxon>
        <taxon>Parameciidae</taxon>
        <taxon>Paramecium</taxon>
    </lineage>
</organism>
<gene>
    <name evidence="1" type="ORF">GSPATT00038672001</name>
</gene>
<dbReference type="OMA" id="EVNEHWI"/>
<dbReference type="AlphaFoldDB" id="A0CLT0"/>
<dbReference type="GeneID" id="5024929"/>
<keyword evidence="2" id="KW-1185">Reference proteome</keyword>